<comment type="caution">
    <text evidence="8">The sequence shown here is derived from an EMBL/GenBank/DDBJ whole genome shotgun (WGS) entry which is preliminary data.</text>
</comment>
<dbReference type="EMBL" id="CAADFC020000033">
    <property type="protein sequence ID" value="VIO79687.1"/>
    <property type="molecule type" value="Genomic_DNA"/>
</dbReference>
<sequence>MERSVLHIRCRPAFAVLSQTHGVNTMTKRQDHSRRAFICAAGVGLPATLLLRAASASDKMTKPQADYQDMPNGIYSCGLCTLFVAPDGCKVVEGAISKDGWCKAFAAVD</sequence>
<evidence type="ECO:0000256" key="1">
    <source>
        <dbReference type="ARBA" id="ARBA00022448"/>
    </source>
</evidence>
<evidence type="ECO:0000256" key="5">
    <source>
        <dbReference type="ARBA" id="ARBA00023004"/>
    </source>
</evidence>
<dbReference type="AlphaFoldDB" id="A0A508TYY8"/>
<keyword evidence="9" id="KW-1185">Reference proteome</keyword>
<dbReference type="GO" id="GO:0009055">
    <property type="term" value="F:electron transfer activity"/>
    <property type="evidence" value="ECO:0007669"/>
    <property type="project" value="InterPro"/>
</dbReference>
<name>A0A508TYY8_9BRAD</name>
<organism evidence="8 9">
    <name type="scientific">Bradyrhizobium ivorense</name>
    <dbReference type="NCBI Taxonomy" id="2511166"/>
    <lineage>
        <taxon>Bacteria</taxon>
        <taxon>Pseudomonadati</taxon>
        <taxon>Pseudomonadota</taxon>
        <taxon>Alphaproteobacteria</taxon>
        <taxon>Hyphomicrobiales</taxon>
        <taxon>Nitrobacteraceae</taxon>
        <taxon>Bradyrhizobium</taxon>
    </lineage>
</organism>
<evidence type="ECO:0000313" key="8">
    <source>
        <dbReference type="EMBL" id="VIO79687.1"/>
    </source>
</evidence>
<evidence type="ECO:0000256" key="4">
    <source>
        <dbReference type="ARBA" id="ARBA00022982"/>
    </source>
</evidence>
<dbReference type="GO" id="GO:0051539">
    <property type="term" value="F:4 iron, 4 sulfur cluster binding"/>
    <property type="evidence" value="ECO:0007669"/>
    <property type="project" value="UniProtKB-KW"/>
</dbReference>
<accession>A0A508TYY8</accession>
<protein>
    <submittedName>
        <fullName evidence="8">Iron oxidase</fullName>
        <ecNumber evidence="8">1.16.3.-</ecNumber>
    </submittedName>
</protein>
<keyword evidence="4" id="KW-0249">Electron transport</keyword>
<dbReference type="InterPro" id="IPR036369">
    <property type="entry name" value="HIPIP_sf"/>
</dbReference>
<keyword evidence="3" id="KW-0479">Metal-binding</keyword>
<dbReference type="InterPro" id="IPR000170">
    <property type="entry name" value="High_potential_FeS_prot"/>
</dbReference>
<evidence type="ECO:0000259" key="7">
    <source>
        <dbReference type="PROSITE" id="PS51373"/>
    </source>
</evidence>
<dbReference type="Proteomes" id="UP000328092">
    <property type="component" value="Unassembled WGS sequence"/>
</dbReference>
<dbReference type="GO" id="GO:0046872">
    <property type="term" value="F:metal ion binding"/>
    <property type="evidence" value="ECO:0007669"/>
    <property type="project" value="UniProtKB-KW"/>
</dbReference>
<feature type="domain" description="High potential iron-sulfur proteins family profile" evidence="7">
    <location>
        <begin position="48"/>
        <end position="109"/>
    </location>
</feature>
<keyword evidence="5" id="KW-0408">Iron</keyword>
<dbReference type="PROSITE" id="PS51373">
    <property type="entry name" value="HIPIP"/>
    <property type="match status" value="1"/>
</dbReference>
<keyword evidence="6" id="KW-0411">Iron-sulfur</keyword>
<evidence type="ECO:0000256" key="3">
    <source>
        <dbReference type="ARBA" id="ARBA00022723"/>
    </source>
</evidence>
<dbReference type="GO" id="GO:0016491">
    <property type="term" value="F:oxidoreductase activity"/>
    <property type="evidence" value="ECO:0007669"/>
    <property type="project" value="UniProtKB-KW"/>
</dbReference>
<keyword evidence="8" id="KW-0560">Oxidoreductase</keyword>
<keyword evidence="2" id="KW-0004">4Fe-4S</keyword>
<reference evidence="8" key="1">
    <citation type="submission" date="2019-02" db="EMBL/GenBank/DDBJ databases">
        <authorList>
            <person name="Pothier F.J."/>
        </authorList>
    </citation>
    <scope>NUCLEOTIDE SEQUENCE</scope>
    <source>
        <strain evidence="8">CI-1B</strain>
    </source>
</reference>
<evidence type="ECO:0000256" key="6">
    <source>
        <dbReference type="ARBA" id="ARBA00023014"/>
    </source>
</evidence>
<dbReference type="SUPFAM" id="SSF57652">
    <property type="entry name" value="HIPIP (high potential iron protein)"/>
    <property type="match status" value="1"/>
</dbReference>
<keyword evidence="1" id="KW-0813">Transport</keyword>
<evidence type="ECO:0000313" key="9">
    <source>
        <dbReference type="Proteomes" id="UP000328092"/>
    </source>
</evidence>
<dbReference type="EC" id="1.16.3.-" evidence="8"/>
<dbReference type="GO" id="GO:0019646">
    <property type="term" value="P:aerobic electron transport chain"/>
    <property type="evidence" value="ECO:0007669"/>
    <property type="project" value="InterPro"/>
</dbReference>
<gene>
    <name evidence="8" type="primary">iro</name>
    <name evidence="8" type="ORF">CI1B_80210</name>
</gene>
<proteinExistence type="predicted"/>
<evidence type="ECO:0000256" key="2">
    <source>
        <dbReference type="ARBA" id="ARBA00022485"/>
    </source>
</evidence>
<dbReference type="Gene3D" id="4.10.490.10">
    <property type="entry name" value="High potential iron-sulphur protein"/>
    <property type="match status" value="1"/>
</dbReference>